<protein>
    <submittedName>
        <fullName evidence="4">Uncharacterized protein</fullName>
    </submittedName>
</protein>
<dbReference type="Proteomes" id="UP000184290">
    <property type="component" value="Unassembled WGS sequence"/>
</dbReference>
<evidence type="ECO:0000259" key="3">
    <source>
        <dbReference type="Pfam" id="PF25839"/>
    </source>
</evidence>
<feature type="domain" description="D-apionate lactonase N-terminal" evidence="1">
    <location>
        <begin position="10"/>
        <end position="231"/>
    </location>
</feature>
<feature type="domain" description="D-apionate lactonase C-terminal" evidence="3">
    <location>
        <begin position="555"/>
        <end position="598"/>
    </location>
</feature>
<dbReference type="Pfam" id="PF25838">
    <property type="entry name" value="Apionate_lact_M"/>
    <property type="match status" value="1"/>
</dbReference>
<dbReference type="Pfam" id="PF25839">
    <property type="entry name" value="Apionate_lact_C"/>
    <property type="match status" value="1"/>
</dbReference>
<dbReference type="EMBL" id="FQZC01000004">
    <property type="protein sequence ID" value="SHJ70313.1"/>
    <property type="molecule type" value="Genomic_DNA"/>
</dbReference>
<evidence type="ECO:0000259" key="2">
    <source>
        <dbReference type="Pfam" id="PF25838"/>
    </source>
</evidence>
<proteinExistence type="predicted"/>
<dbReference type="InterPro" id="IPR058787">
    <property type="entry name" value="ApnL_M"/>
</dbReference>
<comment type="caution">
    <text evidence="4">The sequence shown here is derived from an EMBL/GenBank/DDBJ whole genome shotgun (WGS) entry which is preliminary data.</text>
</comment>
<evidence type="ECO:0000259" key="1">
    <source>
        <dbReference type="Pfam" id="PF25837"/>
    </source>
</evidence>
<evidence type="ECO:0000313" key="4">
    <source>
        <dbReference type="EMBL" id="SHJ70313.1"/>
    </source>
</evidence>
<dbReference type="Pfam" id="PF25837">
    <property type="entry name" value="Apionate_lact_N"/>
    <property type="match status" value="1"/>
</dbReference>
<dbReference type="RefSeq" id="WP_244489421.1">
    <property type="nucleotide sequence ID" value="NZ_FQZC01000004.1"/>
</dbReference>
<dbReference type="InterPro" id="IPR058788">
    <property type="entry name" value="ApnL_N"/>
</dbReference>
<dbReference type="InterPro" id="IPR058789">
    <property type="entry name" value="ApnL_C"/>
</dbReference>
<reference evidence="4 5" key="1">
    <citation type="submission" date="2016-11" db="EMBL/GenBank/DDBJ databases">
        <authorList>
            <person name="Varghese N."/>
            <person name="Submissions S."/>
        </authorList>
    </citation>
    <scope>NUCLEOTIDE SEQUENCE [LARGE SCALE GENOMIC DNA]</scope>
    <source>
        <strain evidence="4 5">DSM 21988</strain>
    </source>
</reference>
<name>A0ABY1INU1_9HYPH</name>
<gene>
    <name evidence="4" type="ORF">SAMN02745911_3052</name>
</gene>
<keyword evidence="5" id="KW-1185">Reference proteome</keyword>
<evidence type="ECO:0000313" key="5">
    <source>
        <dbReference type="Proteomes" id="UP000184290"/>
    </source>
</evidence>
<sequence>MTTRDDMALRRPTADGRRLLAGRLSAELVSGGLRDIRYDGHEVLRAIDYVVRDRDWGTYDLIVTGLDVDETQAGFSIRYAARCAAPDGTALHLSARIEGAEDGTLSFTVDATPDGAFETNRTGFCVLHPIEGVAGAPVRVTHTDGTTQDAHFPDLIEPWQPFKDIRALDHSPAPGLSASCRMEGDTFEMEDQRAWSDASYKTYVRPLSLPWPYRLTPDVPLRQSVTLTVRRSADAVPKSRPDVVSIRLGERLPTHMPPIGVAVSPGETGAADAARDALAELNPQSLLLAYEPGIGHGRAELEQLRMLAEAVPDSERVLEFVVPTAGPLGSAFDTAASAILESGLAPHAVAALADVDRQSTPPGSEWPACPPLEDIYAEARRAFPGVSIGGGMFSYFTELNRKRVPAALLDFVTHATCPIVHAADDRSVMQTLEAIPYITRSTRSFIGTTAYRLGPTTIGMRQNPYGSRTMPNPDGGRIPMAHDDPRGRSAFGAAWLVGYAARLAGTGVQSWTAGSLSGPRGAILPDGGRTPAFAVLKTLASLAGRPRIALESDAPGRVDGFAALDTDGSTVLWLANLTAEDQQVHIDGEMATLGPYALLSRVTS</sequence>
<feature type="domain" description="D-apionate lactonase TIM barrel" evidence="2">
    <location>
        <begin position="259"/>
        <end position="544"/>
    </location>
</feature>
<accession>A0ABY1INU1</accession>
<organism evidence="4 5">
    <name type="scientific">Aureimonas altamirensis DSM 21988</name>
    <dbReference type="NCBI Taxonomy" id="1121026"/>
    <lineage>
        <taxon>Bacteria</taxon>
        <taxon>Pseudomonadati</taxon>
        <taxon>Pseudomonadota</taxon>
        <taxon>Alphaproteobacteria</taxon>
        <taxon>Hyphomicrobiales</taxon>
        <taxon>Aurantimonadaceae</taxon>
        <taxon>Aureimonas</taxon>
    </lineage>
</organism>